<dbReference type="Pfam" id="PF09694">
    <property type="entry name" value="Gcw_chp"/>
    <property type="match status" value="1"/>
</dbReference>
<dbReference type="InterPro" id="IPR010239">
    <property type="entry name" value="CHP02001"/>
</dbReference>
<gene>
    <name evidence="2" type="ORF">IQ22_03665</name>
</gene>
<evidence type="ECO:0000313" key="2">
    <source>
        <dbReference type="EMBL" id="TWI50965.1"/>
    </source>
</evidence>
<dbReference type="RefSeq" id="WP_145144497.1">
    <property type="nucleotide sequence ID" value="NZ_VLKY01000013.1"/>
</dbReference>
<evidence type="ECO:0000313" key="3">
    <source>
        <dbReference type="Proteomes" id="UP000316905"/>
    </source>
</evidence>
<dbReference type="EMBL" id="VLKY01000013">
    <property type="protein sequence ID" value="TWI50965.1"/>
    <property type="molecule type" value="Genomic_DNA"/>
</dbReference>
<keyword evidence="3" id="KW-1185">Reference proteome</keyword>
<evidence type="ECO:0000256" key="1">
    <source>
        <dbReference type="SAM" id="SignalP"/>
    </source>
</evidence>
<protein>
    <submittedName>
        <fullName evidence="2">Uncharacterized protein (TIGR02001 family)</fullName>
    </submittedName>
</protein>
<comment type="caution">
    <text evidence="2">The sequence shown here is derived from an EMBL/GenBank/DDBJ whole genome shotgun (WGS) entry which is preliminary data.</text>
</comment>
<dbReference type="NCBIfam" id="TIGR02001">
    <property type="entry name" value="gcw_chp"/>
    <property type="match status" value="1"/>
</dbReference>
<proteinExistence type="predicted"/>
<dbReference type="OrthoDB" id="9793561at2"/>
<feature type="signal peptide" evidence="1">
    <location>
        <begin position="1"/>
        <end position="20"/>
    </location>
</feature>
<sequence>MPRSFWLLLTLAVFYQTASAQTLQRELGEFDLKLGTTQIRSMAQGLVTPSKGSLDGGLDLSHQNGLYFGQWTSNSGTSADDLSIEMDTYAGYKHQFSGSGYGYEFGLINYEHITEDVDPSREFYSGISLFGTRLGAAFSNDPGRRDTSVYADLGTTPLLGIGLSMRYGNHRLDDPLTLANGEMVQAYNDWSVNLSRSWAKAQFNFSYTGTSLRGEDCTSYSGHNAYCDTALLLRASHPLF</sequence>
<accession>A0A562Q2Q2</accession>
<reference evidence="2 3" key="1">
    <citation type="journal article" date="2015" name="Stand. Genomic Sci.">
        <title>Genomic Encyclopedia of Bacterial and Archaeal Type Strains, Phase III: the genomes of soil and plant-associated and newly described type strains.</title>
        <authorList>
            <person name="Whitman W.B."/>
            <person name="Woyke T."/>
            <person name="Klenk H.P."/>
            <person name="Zhou Y."/>
            <person name="Lilburn T.G."/>
            <person name="Beck B.J."/>
            <person name="De Vos P."/>
            <person name="Vandamme P."/>
            <person name="Eisen J.A."/>
            <person name="Garrity G."/>
            <person name="Hugenholtz P."/>
            <person name="Kyrpides N.C."/>
        </authorList>
    </citation>
    <scope>NUCLEOTIDE SEQUENCE [LARGE SCALE GENOMIC DNA]</scope>
    <source>
        <strain evidence="2 3">CGMCC 1.6858</strain>
    </source>
</reference>
<dbReference type="AlphaFoldDB" id="A0A562Q2Q2"/>
<organism evidence="2 3">
    <name type="scientific">Pseudomonas duriflava</name>
    <dbReference type="NCBI Taxonomy" id="459528"/>
    <lineage>
        <taxon>Bacteria</taxon>
        <taxon>Pseudomonadati</taxon>
        <taxon>Pseudomonadota</taxon>
        <taxon>Gammaproteobacteria</taxon>
        <taxon>Pseudomonadales</taxon>
        <taxon>Pseudomonadaceae</taxon>
        <taxon>Pseudomonas</taxon>
    </lineage>
</organism>
<keyword evidence="1" id="KW-0732">Signal</keyword>
<dbReference type="Proteomes" id="UP000316905">
    <property type="component" value="Unassembled WGS sequence"/>
</dbReference>
<feature type="chain" id="PRO_5022244219" evidence="1">
    <location>
        <begin position="21"/>
        <end position="240"/>
    </location>
</feature>
<name>A0A562Q2Q2_9PSED</name>